<evidence type="ECO:0000256" key="1">
    <source>
        <dbReference type="SAM" id="MobiDB-lite"/>
    </source>
</evidence>
<keyword evidence="3" id="KW-1185">Reference proteome</keyword>
<evidence type="ECO:0000313" key="3">
    <source>
        <dbReference type="Proteomes" id="UP001459277"/>
    </source>
</evidence>
<accession>A0AAW2C6W1</accession>
<feature type="compositionally biased region" description="Basic and acidic residues" evidence="1">
    <location>
        <begin position="78"/>
        <end position="95"/>
    </location>
</feature>
<comment type="caution">
    <text evidence="2">The sequence shown here is derived from an EMBL/GenBank/DDBJ whole genome shotgun (WGS) entry which is preliminary data.</text>
</comment>
<protein>
    <submittedName>
        <fullName evidence="2">Uncharacterized protein</fullName>
    </submittedName>
</protein>
<dbReference type="AlphaFoldDB" id="A0AAW2C6W1"/>
<name>A0AAW2C6W1_9ROSI</name>
<reference evidence="2 3" key="1">
    <citation type="submission" date="2024-01" db="EMBL/GenBank/DDBJ databases">
        <title>A telomere-to-telomere, gap-free genome of sweet tea (Lithocarpus litseifolius).</title>
        <authorList>
            <person name="Zhou J."/>
        </authorList>
    </citation>
    <scope>NUCLEOTIDE SEQUENCE [LARGE SCALE GENOMIC DNA]</scope>
    <source>
        <strain evidence="2">Zhou-2022a</strain>
        <tissue evidence="2">Leaf</tissue>
    </source>
</reference>
<dbReference type="EMBL" id="JAZDWU010000008">
    <property type="protein sequence ID" value="KAK9993122.1"/>
    <property type="molecule type" value="Genomic_DNA"/>
</dbReference>
<feature type="region of interest" description="Disordered" evidence="1">
    <location>
        <begin position="78"/>
        <end position="102"/>
    </location>
</feature>
<gene>
    <name evidence="2" type="ORF">SO802_022825</name>
</gene>
<dbReference type="Proteomes" id="UP001459277">
    <property type="component" value="Unassembled WGS sequence"/>
</dbReference>
<sequence>MAPSSRLQLSSRPITWPVFLSHSTPSQLQQCLSSFQEAVFGRDVLHNRAGSKPDPSKGREAELLNERELLNWSRPEHCEFEDKREEKDDGECKKSKESRHKT</sequence>
<proteinExistence type="predicted"/>
<organism evidence="2 3">
    <name type="scientific">Lithocarpus litseifolius</name>
    <dbReference type="NCBI Taxonomy" id="425828"/>
    <lineage>
        <taxon>Eukaryota</taxon>
        <taxon>Viridiplantae</taxon>
        <taxon>Streptophyta</taxon>
        <taxon>Embryophyta</taxon>
        <taxon>Tracheophyta</taxon>
        <taxon>Spermatophyta</taxon>
        <taxon>Magnoliopsida</taxon>
        <taxon>eudicotyledons</taxon>
        <taxon>Gunneridae</taxon>
        <taxon>Pentapetalae</taxon>
        <taxon>rosids</taxon>
        <taxon>fabids</taxon>
        <taxon>Fagales</taxon>
        <taxon>Fagaceae</taxon>
        <taxon>Lithocarpus</taxon>
    </lineage>
</organism>
<evidence type="ECO:0000313" key="2">
    <source>
        <dbReference type="EMBL" id="KAK9993122.1"/>
    </source>
</evidence>